<name>A0A9X0WHP7_9GAMM</name>
<feature type="transmembrane region" description="Helical" evidence="1">
    <location>
        <begin position="83"/>
        <end position="105"/>
    </location>
</feature>
<accession>A0A9X0WHP7</accession>
<proteinExistence type="predicted"/>
<evidence type="ECO:0000313" key="3">
    <source>
        <dbReference type="Proteomes" id="UP001138802"/>
    </source>
</evidence>
<sequence>MSVRQCLTWEVVAMPELTMGLAWFNLLPVFFTAVALWFLIRLVAALDPRQRDLAWSGAILILCGGLAKASWKLLWVLTGQDVIWLSQALFPLIAPGFTLLAAALWPRADQPRRRGLATRRALVTLLLLAVAAMALIRTFGLGMERGWFVPLLVLASGANLVLSLLLMRLAWSQRRVGLTTLLGVQLLLVFALPPIALAGAHSLSMHWLEQILTTLGMAVFAFVVYRLDALARAGRPITPL</sequence>
<feature type="transmembrane region" description="Helical" evidence="1">
    <location>
        <begin position="117"/>
        <end position="136"/>
    </location>
</feature>
<feature type="transmembrane region" description="Helical" evidence="1">
    <location>
        <begin position="207"/>
        <end position="225"/>
    </location>
</feature>
<dbReference type="AlphaFoldDB" id="A0A9X0WHP7"/>
<organism evidence="2 3">
    <name type="scientific">Thiocapsa imhoffii</name>
    <dbReference type="NCBI Taxonomy" id="382777"/>
    <lineage>
        <taxon>Bacteria</taxon>
        <taxon>Pseudomonadati</taxon>
        <taxon>Pseudomonadota</taxon>
        <taxon>Gammaproteobacteria</taxon>
        <taxon>Chromatiales</taxon>
        <taxon>Chromatiaceae</taxon>
        <taxon>Thiocapsa</taxon>
    </lineage>
</organism>
<gene>
    <name evidence="2" type="ORF">CKO25_09715</name>
</gene>
<feature type="transmembrane region" description="Helical" evidence="1">
    <location>
        <begin position="20"/>
        <end position="40"/>
    </location>
</feature>
<dbReference type="Proteomes" id="UP001138802">
    <property type="component" value="Unassembled WGS sequence"/>
</dbReference>
<feature type="transmembrane region" description="Helical" evidence="1">
    <location>
        <begin position="148"/>
        <end position="166"/>
    </location>
</feature>
<keyword evidence="3" id="KW-1185">Reference proteome</keyword>
<keyword evidence="1" id="KW-0812">Transmembrane</keyword>
<evidence type="ECO:0000313" key="2">
    <source>
        <dbReference type="EMBL" id="MBK1644922.1"/>
    </source>
</evidence>
<keyword evidence="1" id="KW-0472">Membrane</keyword>
<feature type="transmembrane region" description="Helical" evidence="1">
    <location>
        <begin position="178"/>
        <end position="201"/>
    </location>
</feature>
<keyword evidence="1" id="KW-1133">Transmembrane helix</keyword>
<reference evidence="2 3" key="1">
    <citation type="journal article" date="2020" name="Microorganisms">
        <title>Osmotic Adaptation and Compatible Solute Biosynthesis of Phototrophic Bacteria as Revealed from Genome Analyses.</title>
        <authorList>
            <person name="Imhoff J.F."/>
            <person name="Rahn T."/>
            <person name="Kunzel S."/>
            <person name="Keller A."/>
            <person name="Neulinger S.C."/>
        </authorList>
    </citation>
    <scope>NUCLEOTIDE SEQUENCE [LARGE SCALE GENOMIC DNA]</scope>
    <source>
        <strain evidence="2 3">DSM 21303</strain>
    </source>
</reference>
<dbReference type="EMBL" id="NRSD01000008">
    <property type="protein sequence ID" value="MBK1644922.1"/>
    <property type="molecule type" value="Genomic_DNA"/>
</dbReference>
<comment type="caution">
    <text evidence="2">The sequence shown here is derived from an EMBL/GenBank/DDBJ whole genome shotgun (WGS) entry which is preliminary data.</text>
</comment>
<protein>
    <submittedName>
        <fullName evidence="2">Uncharacterized protein</fullName>
    </submittedName>
</protein>
<feature type="transmembrane region" description="Helical" evidence="1">
    <location>
        <begin position="52"/>
        <end position="71"/>
    </location>
</feature>
<evidence type="ECO:0000256" key="1">
    <source>
        <dbReference type="SAM" id="Phobius"/>
    </source>
</evidence>